<gene>
    <name evidence="1" type="ORF">GOP47_0013567</name>
</gene>
<dbReference type="EMBL" id="JABFUD020000013">
    <property type="protein sequence ID" value="KAI5071316.1"/>
    <property type="molecule type" value="Genomic_DNA"/>
</dbReference>
<comment type="caution">
    <text evidence="1">The sequence shown here is derived from an EMBL/GenBank/DDBJ whole genome shotgun (WGS) entry which is preliminary data.</text>
</comment>
<evidence type="ECO:0000313" key="1">
    <source>
        <dbReference type="EMBL" id="KAI5071316.1"/>
    </source>
</evidence>
<protein>
    <submittedName>
        <fullName evidence="1">Uncharacterized protein</fullName>
    </submittedName>
</protein>
<accession>A0A9D4UNY7</accession>
<reference evidence="1" key="1">
    <citation type="submission" date="2021-01" db="EMBL/GenBank/DDBJ databases">
        <title>Adiantum capillus-veneris genome.</title>
        <authorList>
            <person name="Fang Y."/>
            <person name="Liao Q."/>
        </authorList>
    </citation>
    <scope>NUCLEOTIDE SEQUENCE</scope>
    <source>
        <strain evidence="1">H3</strain>
        <tissue evidence="1">Leaf</tissue>
    </source>
</reference>
<dbReference type="AlphaFoldDB" id="A0A9D4UNY7"/>
<dbReference type="OrthoDB" id="1895912at2759"/>
<keyword evidence="2" id="KW-1185">Reference proteome</keyword>
<dbReference type="Proteomes" id="UP000886520">
    <property type="component" value="Chromosome 13"/>
</dbReference>
<proteinExistence type="predicted"/>
<name>A0A9D4UNY7_ADICA</name>
<evidence type="ECO:0000313" key="2">
    <source>
        <dbReference type="Proteomes" id="UP000886520"/>
    </source>
</evidence>
<organism evidence="1 2">
    <name type="scientific">Adiantum capillus-veneris</name>
    <name type="common">Maidenhair fern</name>
    <dbReference type="NCBI Taxonomy" id="13818"/>
    <lineage>
        <taxon>Eukaryota</taxon>
        <taxon>Viridiplantae</taxon>
        <taxon>Streptophyta</taxon>
        <taxon>Embryophyta</taxon>
        <taxon>Tracheophyta</taxon>
        <taxon>Polypodiopsida</taxon>
        <taxon>Polypodiidae</taxon>
        <taxon>Polypodiales</taxon>
        <taxon>Pteridineae</taxon>
        <taxon>Pteridaceae</taxon>
        <taxon>Vittarioideae</taxon>
        <taxon>Adiantum</taxon>
    </lineage>
</organism>
<sequence length="146" mass="16108">MRANRSVFAFAIGRVQPDRLKGLLAEFLRSILSFTEILTDFYLYLGGRATISSALLQCLITSSPTSLWIAAQIGIPSLMPLARQMMHSIVLRRGYVNVLALLDGNGLQSGSVYSTHLFPQLQGGTGLFLVVNSWRQLAAILRIRMP</sequence>